<sequence length="171" mass="19579">MVVPIRPYYFSLPPLPSAFTNPHQPAWCELATGLFNIDYLDMLMTADEKHAALKDLSAQLTVFEWRNPQPTHNRTVMAARSMCKGEAPVNHAVVFTALLRWQICPPYEWMKWQTMHQHLSPLCYLADCSTGRASYCPKGMGVRMRYAMGQEVELEDAYTQNSSCLWDTESI</sequence>
<accession>A0AAD8Q2F2</accession>
<dbReference type="EMBL" id="JAHLJV010000021">
    <property type="protein sequence ID" value="KAK1594175.1"/>
    <property type="molecule type" value="Genomic_DNA"/>
</dbReference>
<name>A0AAD8Q2F2_9PEZI</name>
<keyword evidence="2" id="KW-1185">Reference proteome</keyword>
<reference evidence="1" key="1">
    <citation type="submission" date="2021-06" db="EMBL/GenBank/DDBJ databases">
        <title>Comparative genomics, transcriptomics and evolutionary studies reveal genomic signatures of adaptation to plant cell wall in hemibiotrophic fungi.</title>
        <authorList>
            <consortium name="DOE Joint Genome Institute"/>
            <person name="Baroncelli R."/>
            <person name="Diaz J.F."/>
            <person name="Benocci T."/>
            <person name="Peng M."/>
            <person name="Battaglia E."/>
            <person name="Haridas S."/>
            <person name="Andreopoulos W."/>
            <person name="Labutti K."/>
            <person name="Pangilinan J."/>
            <person name="Floch G.L."/>
            <person name="Makela M.R."/>
            <person name="Henrissat B."/>
            <person name="Grigoriev I.V."/>
            <person name="Crouch J.A."/>
            <person name="De Vries R.P."/>
            <person name="Sukno S.A."/>
            <person name="Thon M.R."/>
        </authorList>
    </citation>
    <scope>NUCLEOTIDE SEQUENCE</scope>
    <source>
        <strain evidence="1">CBS 125086</strain>
    </source>
</reference>
<comment type="caution">
    <text evidence="1">The sequence shown here is derived from an EMBL/GenBank/DDBJ whole genome shotgun (WGS) entry which is preliminary data.</text>
</comment>
<evidence type="ECO:0000313" key="1">
    <source>
        <dbReference type="EMBL" id="KAK1594175.1"/>
    </source>
</evidence>
<protein>
    <submittedName>
        <fullName evidence="1">Uncharacterized protein</fullName>
    </submittedName>
</protein>
<dbReference type="AlphaFoldDB" id="A0AAD8Q2F2"/>
<evidence type="ECO:0000313" key="2">
    <source>
        <dbReference type="Proteomes" id="UP001230504"/>
    </source>
</evidence>
<gene>
    <name evidence="1" type="ORF">LY79DRAFT_550058</name>
</gene>
<proteinExistence type="predicted"/>
<dbReference type="GeneID" id="85441772"/>
<dbReference type="Proteomes" id="UP001230504">
    <property type="component" value="Unassembled WGS sequence"/>
</dbReference>
<dbReference type="RefSeq" id="XP_060415396.1">
    <property type="nucleotide sequence ID" value="XM_060557532.1"/>
</dbReference>
<organism evidence="1 2">
    <name type="scientific">Colletotrichum navitas</name>
    <dbReference type="NCBI Taxonomy" id="681940"/>
    <lineage>
        <taxon>Eukaryota</taxon>
        <taxon>Fungi</taxon>
        <taxon>Dikarya</taxon>
        <taxon>Ascomycota</taxon>
        <taxon>Pezizomycotina</taxon>
        <taxon>Sordariomycetes</taxon>
        <taxon>Hypocreomycetidae</taxon>
        <taxon>Glomerellales</taxon>
        <taxon>Glomerellaceae</taxon>
        <taxon>Colletotrichum</taxon>
        <taxon>Colletotrichum graminicola species complex</taxon>
    </lineage>
</organism>